<keyword evidence="2" id="KW-0732">Signal</keyword>
<feature type="chain" id="PRO_5034174968" evidence="2">
    <location>
        <begin position="26"/>
        <end position="293"/>
    </location>
</feature>
<name>A0A8B7NWK4_HYAAZ</name>
<keyword evidence="3" id="KW-1185">Reference proteome</keyword>
<keyword evidence="1" id="KW-0472">Membrane</keyword>
<proteinExistence type="predicted"/>
<evidence type="ECO:0000256" key="1">
    <source>
        <dbReference type="SAM" id="Phobius"/>
    </source>
</evidence>
<protein>
    <submittedName>
        <fullName evidence="4">Uncharacterized protein LOC108674650</fullName>
    </submittedName>
</protein>
<keyword evidence="1" id="KW-1133">Transmembrane helix</keyword>
<accession>A0A8B7NWK4</accession>
<dbReference type="AlphaFoldDB" id="A0A8B7NWK4"/>
<dbReference type="Proteomes" id="UP000694843">
    <property type="component" value="Unplaced"/>
</dbReference>
<feature type="signal peptide" evidence="2">
    <location>
        <begin position="1"/>
        <end position="25"/>
    </location>
</feature>
<evidence type="ECO:0000313" key="4">
    <source>
        <dbReference type="RefSeq" id="XP_018018100.1"/>
    </source>
</evidence>
<gene>
    <name evidence="4" type="primary">LOC108674650</name>
</gene>
<sequence>MTNMTGNSSKFMLLIVVITSLGVKAGPQKTVLTTPLEEMTFCFRVGSPEDYASEGLTIEEQIQWSYNASLSLFMVVNVTKGEIFDAATSTVKVDHDLLKQGTHELSYRAAVRGAGRQRYLLVLLDQALVAPENESVRYHENDSSFVSVTVTSRGPITFKWNSSCSGVEFPADDPKEFPPVTTHYEDETDNFFSVQQSVDEPQDEKWRPSVLLWIVIGAASAVLLLALIAGVLLCIQNSSNSRKAQLLRAAAAERQKQNITKEAHRLSYIEQIRWTEMDEIARSEACVQLMPKT</sequence>
<evidence type="ECO:0000313" key="3">
    <source>
        <dbReference type="Proteomes" id="UP000694843"/>
    </source>
</evidence>
<dbReference type="GeneID" id="108674650"/>
<reference evidence="4" key="1">
    <citation type="submission" date="2025-08" db="UniProtKB">
        <authorList>
            <consortium name="RefSeq"/>
        </authorList>
    </citation>
    <scope>IDENTIFICATION</scope>
    <source>
        <tissue evidence="4">Whole organism</tissue>
    </source>
</reference>
<organism evidence="3 4">
    <name type="scientific">Hyalella azteca</name>
    <name type="common">Amphipod</name>
    <dbReference type="NCBI Taxonomy" id="294128"/>
    <lineage>
        <taxon>Eukaryota</taxon>
        <taxon>Metazoa</taxon>
        <taxon>Ecdysozoa</taxon>
        <taxon>Arthropoda</taxon>
        <taxon>Crustacea</taxon>
        <taxon>Multicrustacea</taxon>
        <taxon>Malacostraca</taxon>
        <taxon>Eumalacostraca</taxon>
        <taxon>Peracarida</taxon>
        <taxon>Amphipoda</taxon>
        <taxon>Senticaudata</taxon>
        <taxon>Talitrida</taxon>
        <taxon>Talitroidea</taxon>
        <taxon>Hyalellidae</taxon>
        <taxon>Hyalella</taxon>
    </lineage>
</organism>
<keyword evidence="1" id="KW-0812">Transmembrane</keyword>
<dbReference type="RefSeq" id="XP_018018100.1">
    <property type="nucleotide sequence ID" value="XM_018162611.2"/>
</dbReference>
<evidence type="ECO:0000256" key="2">
    <source>
        <dbReference type="SAM" id="SignalP"/>
    </source>
</evidence>
<dbReference type="KEGG" id="hazt:108674650"/>
<feature type="transmembrane region" description="Helical" evidence="1">
    <location>
        <begin position="210"/>
        <end position="235"/>
    </location>
</feature>